<dbReference type="InterPro" id="IPR006657">
    <property type="entry name" value="MoPterin_dinucl-bd_dom"/>
</dbReference>
<dbReference type="InterPro" id="IPR006656">
    <property type="entry name" value="Mopterin_OxRdtase"/>
</dbReference>
<keyword evidence="13" id="KW-1185">Reference proteome</keyword>
<evidence type="ECO:0000256" key="9">
    <source>
        <dbReference type="ARBA" id="ARBA00023014"/>
    </source>
</evidence>
<dbReference type="Pfam" id="PF01568">
    <property type="entry name" value="Molydop_binding"/>
    <property type="match status" value="1"/>
</dbReference>
<evidence type="ECO:0000256" key="6">
    <source>
        <dbReference type="ARBA" id="ARBA00022723"/>
    </source>
</evidence>
<keyword evidence="5" id="KW-0500">Molybdenum</keyword>
<dbReference type="Pfam" id="PF04879">
    <property type="entry name" value="Molybdop_Fe4S4"/>
    <property type="match status" value="1"/>
</dbReference>
<evidence type="ECO:0000313" key="13">
    <source>
        <dbReference type="Proteomes" id="UP000010809"/>
    </source>
</evidence>
<keyword evidence="10" id="KW-0534">Nitrate assimilation</keyword>
<comment type="similarity">
    <text evidence="3">Belongs to the prokaryotic molybdopterin-containing oxidoreductase family. NasA/NapA/NarB subfamily.</text>
</comment>
<dbReference type="PANTHER" id="PTHR43105:SF9">
    <property type="entry name" value="NADPH-FE(3+) OXIDOREDUCTASE SUBUNIT ALPHA"/>
    <property type="match status" value="1"/>
</dbReference>
<dbReference type="Gene3D" id="1.10.10.1100">
    <property type="entry name" value="BFD-like [2Fe-2S]-binding domain"/>
    <property type="match status" value="1"/>
</dbReference>
<name>L0E0A4_THIND</name>
<dbReference type="CDD" id="cd02791">
    <property type="entry name" value="MopB_CT_Nitrate-R-NapA-like"/>
    <property type="match status" value="1"/>
</dbReference>
<dbReference type="KEGG" id="tni:TVNIR_2418"/>
<comment type="cofactor">
    <cofactor evidence="1">
        <name>Mo-bis(molybdopterin guanine dinucleotide)</name>
        <dbReference type="ChEBI" id="CHEBI:60539"/>
    </cofactor>
</comment>
<sequence length="928" mass="99207">MSPRPESPMTRSTCPYCGVGCGVVVQPTPGTTAAGDCEPSAPPVLVSGDPEHPANRGRLCSKGAALAETLGRETRLLEPRIGDRAASWDEALDHVARGFLDVIESDGPEAVAFYVSGQLLTEDYYVANKLMKGFIGAANIDTNSRLCMSSAVAAHLRAFGADAVPGNYEDLELADLVVLAGSNLAWTHPVLFQRLQAARERRPQMRVVVIDPRRTATAEAADLHLALAPGTDGWLFNGLLHHLYREDRLDLQFLEDHVDGFAATLRAARDTAGSVPRVASACGLPEADVAQFFRWFAQTERTVTLFSQGINQSDSGTDKANAILNLHLATGRIGQPAQAPFSVTGQPNAMGGREVGGLANQLAAHMGFDDPGAHDRLRRFWRAPRLAARPGLKAVELFQAIESGRVKAVWIMGTNPAFSLPEAERVSDALRRCPLVVVSDCVADTETTRLADVRLPASAWGEKDGTVTNSERRISRQRAFLPPAGQARPDWWIVCEVARRMGFGSAFPYTRPVEIFREHARLSAFENDGERAFDIGPLAGLSDAGYDALAPVQWPVFAARAAGDPAIGSAPSEPDRAGLRGTARLFSDGRFFHAGGRARLMPVAPQGPSLAIGADFPLRMNTGRIRDHWHSMTRTALSARLSAHRPEPFVEIHPTDAAAHGIGDGQLARLSGPGGQAALLRVRVTAAQPPGSVFVPMHWSAPQAPAARVNALVPASTDPISGQPAFKAIPVDLRPLVADWVGFLLSRERRVLPELPYRAESRGFGFFRYELAGTTAVPDWVLWADRILGSAGDRLQFSDQGAGVFRAARIQSGRLMAVLFIGPDPARLPPREALGQLFGQAVLDDRARIGLLSGHPETAAPAQGRLVCACHGVGEERIRQAIRESGLSTQAELADTLGAGTGCGSCIPELRGLLGETVSAAGARAGIP</sequence>
<evidence type="ECO:0000256" key="1">
    <source>
        <dbReference type="ARBA" id="ARBA00001942"/>
    </source>
</evidence>
<dbReference type="InterPro" id="IPR009010">
    <property type="entry name" value="Asp_de-COase-like_dom_sf"/>
</dbReference>
<dbReference type="SMART" id="SM00926">
    <property type="entry name" value="Molybdop_Fe4S4"/>
    <property type="match status" value="1"/>
</dbReference>
<feature type="domain" description="4Fe-4S Mo/W bis-MGD-type" evidence="11">
    <location>
        <begin position="7"/>
        <end position="74"/>
    </location>
</feature>
<dbReference type="InterPro" id="IPR041957">
    <property type="entry name" value="CT_Nitrate-R-NapA-like"/>
</dbReference>
<keyword evidence="7 12" id="KW-0560">Oxidoreductase</keyword>
<dbReference type="InterPro" id="IPR006963">
    <property type="entry name" value="Mopterin_OxRdtase_4Fe-4S_dom"/>
</dbReference>
<protein>
    <submittedName>
        <fullName evidence="12">Assimilatory nitrate reductase large subunit</fullName>
        <ecNumber evidence="12">1.7.99.4</ecNumber>
    </submittedName>
</protein>
<dbReference type="Pfam" id="PF00384">
    <property type="entry name" value="Molybdopterin"/>
    <property type="match status" value="1"/>
</dbReference>
<evidence type="ECO:0000256" key="4">
    <source>
        <dbReference type="ARBA" id="ARBA00022485"/>
    </source>
</evidence>
<dbReference type="GO" id="GO:0016491">
    <property type="term" value="F:oxidoreductase activity"/>
    <property type="evidence" value="ECO:0007669"/>
    <property type="project" value="UniProtKB-KW"/>
</dbReference>
<dbReference type="STRING" id="1255043.TVNIR_2418"/>
<dbReference type="CDD" id="cd02754">
    <property type="entry name" value="MopB_Nitrate-R-NapA-like"/>
    <property type="match status" value="1"/>
</dbReference>
<dbReference type="AlphaFoldDB" id="L0E0A4"/>
<dbReference type="Proteomes" id="UP000010809">
    <property type="component" value="Chromosome"/>
</dbReference>
<reference evidence="12" key="1">
    <citation type="submission" date="2015-12" db="EMBL/GenBank/DDBJ databases">
        <authorList>
            <person name="Tikhonova T.V."/>
            <person name="Pavlov A.R."/>
            <person name="Beletsky A.V."/>
            <person name="Mardanov A.V."/>
            <person name="Sorokin D.Y."/>
            <person name="Ravin N.V."/>
            <person name="Popov V.O."/>
        </authorList>
    </citation>
    <scope>NUCLEOTIDE SEQUENCE</scope>
    <source>
        <strain evidence="12">DSM 14787</strain>
    </source>
</reference>
<dbReference type="OrthoDB" id="9810782at2"/>
<dbReference type="PROSITE" id="PS51669">
    <property type="entry name" value="4FE4S_MOW_BIS_MGD"/>
    <property type="match status" value="1"/>
</dbReference>
<dbReference type="InterPro" id="IPR007419">
    <property type="entry name" value="BFD-like_2Fe2S-bd_dom"/>
</dbReference>
<dbReference type="InterPro" id="IPR050123">
    <property type="entry name" value="Prok_molybdopt-oxidoreductase"/>
</dbReference>
<dbReference type="EC" id="1.7.99.4" evidence="12"/>
<evidence type="ECO:0000256" key="10">
    <source>
        <dbReference type="ARBA" id="ARBA00023063"/>
    </source>
</evidence>
<organism evidence="12 13">
    <name type="scientific">Thioalkalivibrio nitratireducens (strain DSM 14787 / UNIQEM 213 / ALEN2)</name>
    <dbReference type="NCBI Taxonomy" id="1255043"/>
    <lineage>
        <taxon>Bacteria</taxon>
        <taxon>Pseudomonadati</taxon>
        <taxon>Pseudomonadota</taxon>
        <taxon>Gammaproteobacteria</taxon>
        <taxon>Chromatiales</taxon>
        <taxon>Ectothiorhodospiraceae</taxon>
        <taxon>Thioalkalivibrio</taxon>
    </lineage>
</organism>
<accession>L0E0A4</accession>
<proteinExistence type="inferred from homology"/>
<dbReference type="GO" id="GO:0051539">
    <property type="term" value="F:4 iron, 4 sulfur cluster binding"/>
    <property type="evidence" value="ECO:0007669"/>
    <property type="project" value="UniProtKB-KW"/>
</dbReference>
<dbReference type="RefSeq" id="WP_015259179.1">
    <property type="nucleotide sequence ID" value="NC_019902.2"/>
</dbReference>
<keyword evidence="9" id="KW-0411">Iron-sulfur</keyword>
<dbReference type="Gene3D" id="3.40.228.10">
    <property type="entry name" value="Dimethylsulfoxide Reductase, domain 2"/>
    <property type="match status" value="1"/>
</dbReference>
<dbReference type="GO" id="GO:0042128">
    <property type="term" value="P:nitrate assimilation"/>
    <property type="evidence" value="ECO:0007669"/>
    <property type="project" value="UniProtKB-KW"/>
</dbReference>
<evidence type="ECO:0000256" key="2">
    <source>
        <dbReference type="ARBA" id="ARBA00001966"/>
    </source>
</evidence>
<comment type="cofactor">
    <cofactor evidence="2">
        <name>[4Fe-4S] cluster</name>
        <dbReference type="ChEBI" id="CHEBI:49883"/>
    </cofactor>
</comment>
<dbReference type="Pfam" id="PF04324">
    <property type="entry name" value="Fer2_BFD"/>
    <property type="match status" value="1"/>
</dbReference>
<dbReference type="GO" id="GO:0045333">
    <property type="term" value="P:cellular respiration"/>
    <property type="evidence" value="ECO:0007669"/>
    <property type="project" value="UniProtKB-ARBA"/>
</dbReference>
<evidence type="ECO:0000256" key="7">
    <source>
        <dbReference type="ARBA" id="ARBA00023002"/>
    </source>
</evidence>
<dbReference type="GO" id="GO:0043546">
    <property type="term" value="F:molybdopterin cofactor binding"/>
    <property type="evidence" value="ECO:0007669"/>
    <property type="project" value="InterPro"/>
</dbReference>
<evidence type="ECO:0000256" key="5">
    <source>
        <dbReference type="ARBA" id="ARBA00022505"/>
    </source>
</evidence>
<dbReference type="GO" id="GO:1990204">
    <property type="term" value="C:oxidoreductase complex"/>
    <property type="evidence" value="ECO:0007669"/>
    <property type="project" value="UniProtKB-ARBA"/>
</dbReference>
<dbReference type="Gene3D" id="2.20.25.90">
    <property type="entry name" value="ADC-like domains"/>
    <property type="match status" value="1"/>
</dbReference>
<keyword evidence="6" id="KW-0479">Metal-binding</keyword>
<gene>
    <name evidence="12" type="primary">nasA [H]</name>
    <name evidence="12" type="ordered locus">TVNIR_2418</name>
</gene>
<evidence type="ECO:0000313" key="12">
    <source>
        <dbReference type="EMBL" id="AGA34061.1"/>
    </source>
</evidence>
<dbReference type="SUPFAM" id="SSF50692">
    <property type="entry name" value="ADC-like"/>
    <property type="match status" value="1"/>
</dbReference>
<dbReference type="eggNOG" id="COG0243">
    <property type="taxonomic scope" value="Bacteria"/>
</dbReference>
<dbReference type="HOGENOM" id="CLU_000422_13_4_6"/>
<dbReference type="SUPFAM" id="SSF53706">
    <property type="entry name" value="Formate dehydrogenase/DMSO reductase, domains 1-3"/>
    <property type="match status" value="1"/>
</dbReference>
<keyword evidence="8" id="KW-0408">Iron</keyword>
<evidence type="ECO:0000259" key="11">
    <source>
        <dbReference type="PROSITE" id="PS51669"/>
    </source>
</evidence>
<evidence type="ECO:0000256" key="8">
    <source>
        <dbReference type="ARBA" id="ARBA00023004"/>
    </source>
</evidence>
<dbReference type="InterPro" id="IPR041854">
    <property type="entry name" value="BFD-like_2Fe2S-bd_dom_sf"/>
</dbReference>
<dbReference type="EMBL" id="CP003989">
    <property type="protein sequence ID" value="AGA34061.1"/>
    <property type="molecule type" value="Genomic_DNA"/>
</dbReference>
<keyword evidence="4" id="KW-0004">4Fe-4S</keyword>
<dbReference type="GO" id="GO:0016020">
    <property type="term" value="C:membrane"/>
    <property type="evidence" value="ECO:0007669"/>
    <property type="project" value="TreeGrafter"/>
</dbReference>
<dbReference type="Gene3D" id="3.40.50.740">
    <property type="match status" value="1"/>
</dbReference>
<evidence type="ECO:0000256" key="3">
    <source>
        <dbReference type="ARBA" id="ARBA00008747"/>
    </source>
</evidence>
<dbReference type="Gene3D" id="2.40.40.20">
    <property type="match status" value="1"/>
</dbReference>
<dbReference type="PATRIC" id="fig|1255043.3.peg.2440"/>
<dbReference type="eggNOG" id="COG1251">
    <property type="taxonomic scope" value="Bacteria"/>
</dbReference>
<dbReference type="GO" id="GO:0046872">
    <property type="term" value="F:metal ion binding"/>
    <property type="evidence" value="ECO:0007669"/>
    <property type="project" value="UniProtKB-KW"/>
</dbReference>
<dbReference type="PANTHER" id="PTHR43105">
    <property type="entry name" value="RESPIRATORY NITRATE REDUCTASE"/>
    <property type="match status" value="1"/>
</dbReference>